<dbReference type="InterPro" id="IPR012337">
    <property type="entry name" value="RNaseH-like_sf"/>
</dbReference>
<feature type="coiled-coil region" evidence="1">
    <location>
        <begin position="228"/>
        <end position="255"/>
    </location>
</feature>
<evidence type="ECO:0000313" key="4">
    <source>
        <dbReference type="Proteomes" id="UP001417504"/>
    </source>
</evidence>
<dbReference type="InterPro" id="IPR001584">
    <property type="entry name" value="Integrase_cat-core"/>
</dbReference>
<dbReference type="Gene3D" id="1.10.340.70">
    <property type="match status" value="1"/>
</dbReference>
<dbReference type="Gene3D" id="3.30.420.10">
    <property type="entry name" value="Ribonuclease H-like superfamily/Ribonuclease H"/>
    <property type="match status" value="1"/>
</dbReference>
<proteinExistence type="predicted"/>
<dbReference type="AlphaFoldDB" id="A0AAP0EJQ6"/>
<dbReference type="PANTHER" id="PTHR45835:SF99">
    <property type="entry name" value="CHROMO DOMAIN-CONTAINING PROTEIN-RELATED"/>
    <property type="match status" value="1"/>
</dbReference>
<dbReference type="EMBL" id="JBBNAE010000010">
    <property type="protein sequence ID" value="KAK9091788.1"/>
    <property type="molecule type" value="Genomic_DNA"/>
</dbReference>
<reference evidence="3 4" key="1">
    <citation type="submission" date="2024-01" db="EMBL/GenBank/DDBJ databases">
        <title>Genome assemblies of Stephania.</title>
        <authorList>
            <person name="Yang L."/>
        </authorList>
    </citation>
    <scope>NUCLEOTIDE SEQUENCE [LARGE SCALE GENOMIC DNA]</scope>
    <source>
        <strain evidence="3">QJT</strain>
        <tissue evidence="3">Leaf</tissue>
    </source>
</reference>
<dbReference type="Proteomes" id="UP001417504">
    <property type="component" value="Unassembled WGS sequence"/>
</dbReference>
<name>A0AAP0EJQ6_9MAGN</name>
<dbReference type="GO" id="GO:0003676">
    <property type="term" value="F:nucleic acid binding"/>
    <property type="evidence" value="ECO:0007669"/>
    <property type="project" value="InterPro"/>
</dbReference>
<protein>
    <recommendedName>
        <fullName evidence="2">Integrase catalytic domain-containing protein</fullName>
    </recommendedName>
</protein>
<keyword evidence="4" id="KW-1185">Reference proteome</keyword>
<gene>
    <name evidence="3" type="ORF">Sjap_024965</name>
</gene>
<sequence>MYHDLRRLFWWPGMKADVGAYVRACHICQQVKAEHRRPAGLLQPLPIPQWKWEHVTMDFVSGLPQTARRHDAVWVVIDRLTKSAHFIPISMKYSFSQLSIIFEREVVRLHGVPLSIVSDRDPRLTSKLWESMQEQFGTRLQFSTAYHPQTDGQSERLIRILEDMLRASILQFGGAWEEYLPLCEFAYNNSYQASIGMPPFEALYGRPCRSPACWAAPEDVAVIGPEVVVDHTEKIRQVRLRLQAAQDRQKKYADRYLEGLSYDVDDLVYLKVSPWKGHQRFGIKGKLAPRYIGPFRVIARVGTSSI</sequence>
<dbReference type="InterPro" id="IPR041588">
    <property type="entry name" value="Integrase_H2C2"/>
</dbReference>
<dbReference type="Pfam" id="PF24626">
    <property type="entry name" value="SH3_Tf2-1"/>
    <property type="match status" value="1"/>
</dbReference>
<dbReference type="InterPro" id="IPR036397">
    <property type="entry name" value="RNaseH_sf"/>
</dbReference>
<dbReference type="Pfam" id="PF17921">
    <property type="entry name" value="Integrase_H2C2"/>
    <property type="match status" value="1"/>
</dbReference>
<feature type="domain" description="Integrase catalytic" evidence="2">
    <location>
        <begin position="42"/>
        <end position="207"/>
    </location>
</feature>
<evidence type="ECO:0000259" key="2">
    <source>
        <dbReference type="PROSITE" id="PS50994"/>
    </source>
</evidence>
<dbReference type="PROSITE" id="PS50994">
    <property type="entry name" value="INTEGRASE"/>
    <property type="match status" value="1"/>
</dbReference>
<accession>A0AAP0EJQ6</accession>
<dbReference type="PANTHER" id="PTHR45835">
    <property type="entry name" value="YALI0A06105P"/>
    <property type="match status" value="1"/>
</dbReference>
<comment type="caution">
    <text evidence="3">The sequence shown here is derived from an EMBL/GenBank/DDBJ whole genome shotgun (WGS) entry which is preliminary data.</text>
</comment>
<evidence type="ECO:0000256" key="1">
    <source>
        <dbReference type="SAM" id="Coils"/>
    </source>
</evidence>
<keyword evidence="1" id="KW-0175">Coiled coil</keyword>
<dbReference type="SUPFAM" id="SSF53098">
    <property type="entry name" value="Ribonuclease H-like"/>
    <property type="match status" value="1"/>
</dbReference>
<organism evidence="3 4">
    <name type="scientific">Stephania japonica</name>
    <dbReference type="NCBI Taxonomy" id="461633"/>
    <lineage>
        <taxon>Eukaryota</taxon>
        <taxon>Viridiplantae</taxon>
        <taxon>Streptophyta</taxon>
        <taxon>Embryophyta</taxon>
        <taxon>Tracheophyta</taxon>
        <taxon>Spermatophyta</taxon>
        <taxon>Magnoliopsida</taxon>
        <taxon>Ranunculales</taxon>
        <taxon>Menispermaceae</taxon>
        <taxon>Menispermoideae</taxon>
        <taxon>Cissampelideae</taxon>
        <taxon>Stephania</taxon>
    </lineage>
</organism>
<dbReference type="InterPro" id="IPR056924">
    <property type="entry name" value="SH3_Tf2-1"/>
</dbReference>
<evidence type="ECO:0000313" key="3">
    <source>
        <dbReference type="EMBL" id="KAK9091788.1"/>
    </source>
</evidence>
<dbReference type="GO" id="GO:0015074">
    <property type="term" value="P:DNA integration"/>
    <property type="evidence" value="ECO:0007669"/>
    <property type="project" value="InterPro"/>
</dbReference>